<evidence type="ECO:0000313" key="1">
    <source>
        <dbReference type="EMBL" id="KOB64637.1"/>
    </source>
</evidence>
<comment type="caution">
    <text evidence="1">The sequence shown here is derived from an EMBL/GenBank/DDBJ whole genome shotgun (WGS) entry which is preliminary data.</text>
</comment>
<feature type="non-terminal residue" evidence="1">
    <location>
        <position position="97"/>
    </location>
</feature>
<evidence type="ECO:0000313" key="2">
    <source>
        <dbReference type="Proteomes" id="UP000037510"/>
    </source>
</evidence>
<dbReference type="STRING" id="104452.A0A0L7KMW8"/>
<accession>A0A0L7KMW8</accession>
<dbReference type="EMBL" id="JTDY01008301">
    <property type="protein sequence ID" value="KOB64637.1"/>
    <property type="molecule type" value="Genomic_DNA"/>
</dbReference>
<keyword evidence="2" id="KW-1185">Reference proteome</keyword>
<dbReference type="AlphaFoldDB" id="A0A0L7KMW8"/>
<reference evidence="1 2" key="1">
    <citation type="journal article" date="2015" name="Genome Biol. Evol.">
        <title>The genome of winter moth (Operophtera brumata) provides a genomic perspective on sexual dimorphism and phenology.</title>
        <authorList>
            <person name="Derks M.F."/>
            <person name="Smit S."/>
            <person name="Salis L."/>
            <person name="Schijlen E."/>
            <person name="Bossers A."/>
            <person name="Mateman C."/>
            <person name="Pijl A.S."/>
            <person name="de Ridder D."/>
            <person name="Groenen M.A."/>
            <person name="Visser M.E."/>
            <person name="Megens H.J."/>
        </authorList>
    </citation>
    <scope>NUCLEOTIDE SEQUENCE [LARGE SCALE GENOMIC DNA]</scope>
    <source>
        <strain evidence="1">WM2013NL</strain>
        <tissue evidence="1">Head and thorax</tissue>
    </source>
</reference>
<proteinExistence type="predicted"/>
<protein>
    <submittedName>
        <fullName evidence="1">Uncharacterized protein</fullName>
    </submittedName>
</protein>
<gene>
    <name evidence="1" type="ORF">OBRU01_23925</name>
</gene>
<feature type="non-terminal residue" evidence="1">
    <location>
        <position position="1"/>
    </location>
</feature>
<dbReference type="Proteomes" id="UP000037510">
    <property type="component" value="Unassembled WGS sequence"/>
</dbReference>
<organism evidence="1 2">
    <name type="scientific">Operophtera brumata</name>
    <name type="common">Winter moth</name>
    <name type="synonym">Phalaena brumata</name>
    <dbReference type="NCBI Taxonomy" id="104452"/>
    <lineage>
        <taxon>Eukaryota</taxon>
        <taxon>Metazoa</taxon>
        <taxon>Ecdysozoa</taxon>
        <taxon>Arthropoda</taxon>
        <taxon>Hexapoda</taxon>
        <taxon>Insecta</taxon>
        <taxon>Pterygota</taxon>
        <taxon>Neoptera</taxon>
        <taxon>Endopterygota</taxon>
        <taxon>Lepidoptera</taxon>
        <taxon>Glossata</taxon>
        <taxon>Ditrysia</taxon>
        <taxon>Geometroidea</taxon>
        <taxon>Geometridae</taxon>
        <taxon>Larentiinae</taxon>
        <taxon>Operophtera</taxon>
    </lineage>
</organism>
<name>A0A0L7KMW8_OPEBR</name>
<sequence>SHLREIRDRSVLRLFEATDIGGGAFPEIVGVGSVSIPVIPASGTKSSGPSSWDQDQSYFSEPEIDADYHQHNVHKSKSNLSDDMMSCFLVKWFYQTV</sequence>